<evidence type="ECO:0000259" key="13">
    <source>
        <dbReference type="PROSITE" id="PS50113"/>
    </source>
</evidence>
<dbReference type="PROSITE" id="PS50110">
    <property type="entry name" value="RESPONSE_REGULATORY"/>
    <property type="match status" value="1"/>
</dbReference>
<dbReference type="InterPro" id="IPR011006">
    <property type="entry name" value="CheY-like_superfamily"/>
</dbReference>
<dbReference type="EC" id="2.7.13.3" evidence="2"/>
<dbReference type="SUPFAM" id="SSF55785">
    <property type="entry name" value="PYP-like sensor domain (PAS domain)"/>
    <property type="match status" value="2"/>
</dbReference>
<gene>
    <name evidence="14" type="ORF">AAGW23_12245</name>
</gene>
<proteinExistence type="predicted"/>
<sequence>MLGAASNTLMGLDDRYRLLIEAVTDYAIYMLDVDGRVVSWNAGARRFKGYEEAEIIGEHFSRFYTAEDRAAGMPQRTLDQAASGRFEGEGWRVRKDGSRFWCHVVVDPIRSPDGGLIGFAKITRDLTERKLAEESLKHSEQQFRLLVQSVTDYAIYMLDPTGLVTNWNAGAQRIKGYQPDEVIGQHYSLFFTEEDRQNGTPQRGLATALRQGRFESQGWRVRKDGSRFWASVVVDPIRSETGVLIGFAKVTRDITETVEAQRALEKTREALFQAQKMESLGRLTGGIAHDFNNLLMAVRGGLEIVRRRVDGDPRVVPLLDNAIQGAQRGISLSQRMLAYARRQELHLELVDLSALVRGMADLLRQSLGPCINIDTRFPLLLQPVLADANQVELALLNLAVNARDAMPNGGTVTISACEHRFDTKEGPLQPGNYVCLALTDDGSGMDEATLAQAMEPFFTTKGVGKGTGLGLSMVHGLAAQSGGRLLLKSEKSRGTTAELWLPLAVSAVAPAKTDSVQQPEPQSVMALQVLAVDDDPLVLMTTAAMLEELGCEVIEASSAEQALEILTRHQIDLVLTDQAMPHMTGTQLADLIRHRYPQLPVILATGYADKLGGRAGNLPRLGKPFDMDALAEKITAVMGQP</sequence>
<evidence type="ECO:0000259" key="12">
    <source>
        <dbReference type="PROSITE" id="PS50112"/>
    </source>
</evidence>
<dbReference type="InterPro" id="IPR013767">
    <property type="entry name" value="PAS_fold"/>
</dbReference>
<organism evidence="14 15">
    <name type="scientific">Stutzerimonas chloritidismutans</name>
    <name type="common">Pseudomonas chloritidismutans</name>
    <dbReference type="NCBI Taxonomy" id="203192"/>
    <lineage>
        <taxon>Bacteria</taxon>
        <taxon>Pseudomonadati</taxon>
        <taxon>Pseudomonadota</taxon>
        <taxon>Gammaproteobacteria</taxon>
        <taxon>Pseudomonadales</taxon>
        <taxon>Pseudomonadaceae</taxon>
        <taxon>Stutzerimonas</taxon>
    </lineage>
</organism>
<evidence type="ECO:0000313" key="15">
    <source>
        <dbReference type="Proteomes" id="UP001467669"/>
    </source>
</evidence>
<name>A0ABU9M7W5_STUCH</name>
<keyword evidence="6" id="KW-0418">Kinase</keyword>
<keyword evidence="5" id="KW-0547">Nucleotide-binding</keyword>
<dbReference type="PROSITE" id="PS50112">
    <property type="entry name" value="PAS"/>
    <property type="match status" value="2"/>
</dbReference>
<dbReference type="Pfam" id="PF13426">
    <property type="entry name" value="PAS_9"/>
    <property type="match status" value="1"/>
</dbReference>
<dbReference type="SUPFAM" id="SSF52172">
    <property type="entry name" value="CheY-like"/>
    <property type="match status" value="1"/>
</dbReference>
<evidence type="ECO:0000256" key="2">
    <source>
        <dbReference type="ARBA" id="ARBA00012438"/>
    </source>
</evidence>
<dbReference type="Pfam" id="PF00072">
    <property type="entry name" value="Response_reg"/>
    <property type="match status" value="1"/>
</dbReference>
<dbReference type="SMART" id="SM00388">
    <property type="entry name" value="HisKA"/>
    <property type="match status" value="1"/>
</dbReference>
<dbReference type="InterPro" id="IPR003594">
    <property type="entry name" value="HATPase_dom"/>
</dbReference>
<dbReference type="InterPro" id="IPR036097">
    <property type="entry name" value="HisK_dim/P_sf"/>
</dbReference>
<dbReference type="SMART" id="SM00086">
    <property type="entry name" value="PAC"/>
    <property type="match status" value="2"/>
</dbReference>
<dbReference type="Gene3D" id="3.30.565.10">
    <property type="entry name" value="Histidine kinase-like ATPase, C-terminal domain"/>
    <property type="match status" value="1"/>
</dbReference>
<evidence type="ECO:0000256" key="3">
    <source>
        <dbReference type="ARBA" id="ARBA00022553"/>
    </source>
</evidence>
<dbReference type="InterPro" id="IPR001610">
    <property type="entry name" value="PAC"/>
</dbReference>
<feature type="domain" description="Response regulatory" evidence="11">
    <location>
        <begin position="528"/>
        <end position="638"/>
    </location>
</feature>
<dbReference type="NCBIfam" id="TIGR00229">
    <property type="entry name" value="sensory_box"/>
    <property type="match status" value="2"/>
</dbReference>
<feature type="domain" description="Histidine kinase" evidence="10">
    <location>
        <begin position="286"/>
        <end position="505"/>
    </location>
</feature>
<dbReference type="Pfam" id="PF00989">
    <property type="entry name" value="PAS"/>
    <property type="match status" value="1"/>
</dbReference>
<evidence type="ECO:0000256" key="9">
    <source>
        <dbReference type="PROSITE-ProRule" id="PRU00169"/>
    </source>
</evidence>
<comment type="caution">
    <text evidence="14">The sequence shown here is derived from an EMBL/GenBank/DDBJ whole genome shotgun (WGS) entry which is preliminary data.</text>
</comment>
<dbReference type="InterPro" id="IPR004358">
    <property type="entry name" value="Sig_transdc_His_kin-like_C"/>
</dbReference>
<evidence type="ECO:0000256" key="1">
    <source>
        <dbReference type="ARBA" id="ARBA00000085"/>
    </source>
</evidence>
<feature type="domain" description="PAS" evidence="12">
    <location>
        <begin position="139"/>
        <end position="212"/>
    </location>
</feature>
<dbReference type="SUPFAM" id="SSF55874">
    <property type="entry name" value="ATPase domain of HSP90 chaperone/DNA topoisomerase II/histidine kinase"/>
    <property type="match status" value="1"/>
</dbReference>
<accession>A0ABU9M7W5</accession>
<dbReference type="CDD" id="cd00130">
    <property type="entry name" value="PAS"/>
    <property type="match status" value="2"/>
</dbReference>
<dbReference type="SMART" id="SM00387">
    <property type="entry name" value="HATPase_c"/>
    <property type="match status" value="1"/>
</dbReference>
<dbReference type="SUPFAM" id="SSF47384">
    <property type="entry name" value="Homodimeric domain of signal transducing histidine kinase"/>
    <property type="match status" value="1"/>
</dbReference>
<dbReference type="Gene3D" id="3.30.450.20">
    <property type="entry name" value="PAS domain"/>
    <property type="match status" value="2"/>
</dbReference>
<comment type="catalytic activity">
    <reaction evidence="1">
        <text>ATP + protein L-histidine = ADP + protein N-phospho-L-histidine.</text>
        <dbReference type="EC" id="2.7.13.3"/>
    </reaction>
</comment>
<dbReference type="Proteomes" id="UP001467669">
    <property type="component" value="Unassembled WGS sequence"/>
</dbReference>
<keyword evidence="4" id="KW-0808">Transferase</keyword>
<feature type="domain" description="PAC" evidence="13">
    <location>
        <begin position="86"/>
        <end position="138"/>
    </location>
</feature>
<dbReference type="SMART" id="SM00448">
    <property type="entry name" value="REC"/>
    <property type="match status" value="1"/>
</dbReference>
<keyword evidence="7" id="KW-0067">ATP-binding</keyword>
<evidence type="ECO:0000256" key="4">
    <source>
        <dbReference type="ARBA" id="ARBA00022679"/>
    </source>
</evidence>
<dbReference type="InterPro" id="IPR001789">
    <property type="entry name" value="Sig_transdc_resp-reg_receiver"/>
</dbReference>
<dbReference type="InterPro" id="IPR000700">
    <property type="entry name" value="PAS-assoc_C"/>
</dbReference>
<dbReference type="PANTHER" id="PTHR43065">
    <property type="entry name" value="SENSOR HISTIDINE KINASE"/>
    <property type="match status" value="1"/>
</dbReference>
<dbReference type="Gene3D" id="3.40.50.2300">
    <property type="match status" value="1"/>
</dbReference>
<evidence type="ECO:0000256" key="7">
    <source>
        <dbReference type="ARBA" id="ARBA00022840"/>
    </source>
</evidence>
<evidence type="ECO:0000256" key="5">
    <source>
        <dbReference type="ARBA" id="ARBA00022741"/>
    </source>
</evidence>
<keyword evidence="3 9" id="KW-0597">Phosphoprotein</keyword>
<evidence type="ECO:0000256" key="6">
    <source>
        <dbReference type="ARBA" id="ARBA00022777"/>
    </source>
</evidence>
<dbReference type="InterPro" id="IPR035965">
    <property type="entry name" value="PAS-like_dom_sf"/>
</dbReference>
<dbReference type="InterPro" id="IPR036890">
    <property type="entry name" value="HATPase_C_sf"/>
</dbReference>
<reference evidence="14 15" key="1">
    <citation type="submission" date="2024-04" db="EMBL/GenBank/DDBJ databases">
        <title>Draft Genome Sequence of Isolates Cultured from Underwater Hawaii Seamounts in the North Pacific Ocean.</title>
        <authorList>
            <person name="Sharma I."/>
            <person name="Darden B."/>
            <person name="Creggett J."/>
            <person name="Taylor S."/>
            <person name="Grant M.P."/>
            <person name="Scott J."/>
            <person name="Attles S."/>
            <person name="Walker S."/>
            <person name="Johnson G."/>
            <person name="St. Cloud C."/>
        </authorList>
    </citation>
    <scope>NUCLEOTIDE SEQUENCE [LARGE SCALE GENOMIC DNA]</scope>
    <source>
        <strain evidence="14 15">03GJ23</strain>
    </source>
</reference>
<dbReference type="InterPro" id="IPR005467">
    <property type="entry name" value="His_kinase_dom"/>
</dbReference>
<dbReference type="Gene3D" id="1.10.287.130">
    <property type="match status" value="1"/>
</dbReference>
<dbReference type="PANTHER" id="PTHR43065:SF49">
    <property type="entry name" value="HISTIDINE KINASE"/>
    <property type="match status" value="1"/>
</dbReference>
<evidence type="ECO:0000259" key="11">
    <source>
        <dbReference type="PROSITE" id="PS50110"/>
    </source>
</evidence>
<dbReference type="PRINTS" id="PR00344">
    <property type="entry name" value="BCTRLSENSOR"/>
</dbReference>
<evidence type="ECO:0000313" key="14">
    <source>
        <dbReference type="EMBL" id="MEL7559602.1"/>
    </source>
</evidence>
<evidence type="ECO:0000259" key="10">
    <source>
        <dbReference type="PROSITE" id="PS50109"/>
    </source>
</evidence>
<dbReference type="EMBL" id="JBCFXD010000007">
    <property type="protein sequence ID" value="MEL7559602.1"/>
    <property type="molecule type" value="Genomic_DNA"/>
</dbReference>
<feature type="domain" description="PAC" evidence="13">
    <location>
        <begin position="214"/>
        <end position="266"/>
    </location>
</feature>
<dbReference type="InterPro" id="IPR003661">
    <property type="entry name" value="HisK_dim/P_dom"/>
</dbReference>
<feature type="modified residue" description="4-aspartylphosphate" evidence="9">
    <location>
        <position position="577"/>
    </location>
</feature>
<dbReference type="InterPro" id="IPR000014">
    <property type="entry name" value="PAS"/>
</dbReference>
<dbReference type="PROSITE" id="PS50109">
    <property type="entry name" value="HIS_KIN"/>
    <property type="match status" value="1"/>
</dbReference>
<evidence type="ECO:0000256" key="8">
    <source>
        <dbReference type="ARBA" id="ARBA00023012"/>
    </source>
</evidence>
<dbReference type="PROSITE" id="PS50113">
    <property type="entry name" value="PAC"/>
    <property type="match status" value="2"/>
</dbReference>
<keyword evidence="8" id="KW-0902">Two-component regulatory system</keyword>
<dbReference type="SMART" id="SM00091">
    <property type="entry name" value="PAS"/>
    <property type="match status" value="2"/>
</dbReference>
<protein>
    <recommendedName>
        <fullName evidence="2">histidine kinase</fullName>
        <ecNumber evidence="2">2.7.13.3</ecNumber>
    </recommendedName>
</protein>
<dbReference type="Pfam" id="PF02518">
    <property type="entry name" value="HATPase_c"/>
    <property type="match status" value="1"/>
</dbReference>
<feature type="domain" description="PAS" evidence="12">
    <location>
        <begin position="12"/>
        <end position="85"/>
    </location>
</feature>
<keyword evidence="15" id="KW-1185">Reference proteome</keyword>
<dbReference type="RefSeq" id="WP_342406763.1">
    <property type="nucleotide sequence ID" value="NZ_JBCFXD010000007.1"/>
</dbReference>